<evidence type="ECO:0000256" key="5">
    <source>
        <dbReference type="SAM" id="MobiDB-lite"/>
    </source>
</evidence>
<keyword evidence="2" id="KW-0150">Chloroplast</keyword>
<evidence type="ECO:0000256" key="2">
    <source>
        <dbReference type="ARBA" id="ARBA00022528"/>
    </source>
</evidence>
<evidence type="ECO:0000256" key="3">
    <source>
        <dbReference type="ARBA" id="ARBA00022531"/>
    </source>
</evidence>
<dbReference type="SUPFAM" id="SSF103511">
    <property type="entry name" value="Chlorophyll a-b binding protein"/>
    <property type="match status" value="7"/>
</dbReference>
<evidence type="ECO:0000313" key="6">
    <source>
        <dbReference type="EMBL" id="CAK0811682.1"/>
    </source>
</evidence>
<accession>A0ABN9R1M1</accession>
<name>A0ABN9R1M1_9DINO</name>
<evidence type="ECO:0000313" key="7">
    <source>
        <dbReference type="Proteomes" id="UP001189429"/>
    </source>
</evidence>
<reference evidence="6" key="1">
    <citation type="submission" date="2023-10" db="EMBL/GenBank/DDBJ databases">
        <authorList>
            <person name="Chen Y."/>
            <person name="Shah S."/>
            <person name="Dougan E. K."/>
            <person name="Thang M."/>
            <person name="Chan C."/>
        </authorList>
    </citation>
    <scope>NUCLEOTIDE SEQUENCE [LARGE SCALE GENOMIC DNA]</scope>
</reference>
<keyword evidence="7" id="KW-1185">Reference proteome</keyword>
<evidence type="ECO:0000256" key="4">
    <source>
        <dbReference type="ARBA" id="ARBA00022640"/>
    </source>
</evidence>
<feature type="compositionally biased region" description="Polar residues" evidence="5">
    <location>
        <begin position="38"/>
        <end position="51"/>
    </location>
</feature>
<proteinExistence type="predicted"/>
<dbReference type="InterPro" id="IPR001344">
    <property type="entry name" value="Chloro_AB-bd_pln"/>
</dbReference>
<dbReference type="Gene3D" id="1.10.3460.10">
    <property type="entry name" value="Chlorophyll a/b binding protein domain"/>
    <property type="match status" value="7"/>
</dbReference>
<dbReference type="PANTHER" id="PTHR21649">
    <property type="entry name" value="CHLOROPHYLL A/B BINDING PROTEIN"/>
    <property type="match status" value="1"/>
</dbReference>
<protein>
    <submittedName>
        <fullName evidence="6">Uncharacterized protein</fullName>
    </submittedName>
</protein>
<sequence length="1344" mass="143689">MAKSSAMASAAFVAAVAAAICGGLSFIAPSGQAQLQVPVQSEFSGESTHTNSPPGPASAPAAASLALVGVSAALALASRGALAASRRAAAAPARNRLVSVAAFESELGVQDPVGFWDPAGFTADGSTENFARRRQTELKHGRVSMLATMGYITPEITGKLPGYLSPSAGLKFADIPNGLGAISKVPAAGWAQIVAYGAFCELSQDQSAGTAAAAGDFGFKVLTSSDPAEKQKKLAAEIANGRLAMMAIIGMFFQDGLTGSAWGDWALYTGSPLRAFESEVGVQAPVGYWDPLGLSQDGDVATFKRRRETELKHGRVSMYATMGYILPEFYRFEGYLSPSSGLKFADVPNGLAACSKVPSVGWLQVILFCGCFEAGWGYDAYTRGGEPGNYGWKVLTSDDPVVLKRKLNAELANGRLAMMAIIGMFYQDGLTGSAWGDWALYTGSPLRAFESELGVQPPAGFWDPAGFTADGNAEDFARRRATEIKHGRISMLAAMGYITPQLIGPFPGYLSPQAGLKFADVPNGLGALSKVPLGGWGQIFLYCAYVEISQDQTIPGSPASRGEFGFKLLTSSDPAERQKKLAAEIANGRLAMMAIIGMFFQDGLTGSAWGDWALYTGSPLRAFENELGVQAPLGFWDPIGYTADGDQAAFKRRRATELKHGRISMLAAMGYITPELGFKFSGYLSPSMGLKFADIPNGLKAISVVPALGWAQIIAYMSFCEVSQDQKPGTKPGEGDFGFKVLTSSDPETLKKKLSAEIANGRLAMMAIIGMFFQDGLTGSPWGDWALYTDSPLRAFENELGVQAPLGFWDPIGYTADGDQAAFKRRRATELKHGRISMLAAMGYITPELGFKFSGYLSPSMGLKFADIPNGLKAISVVPALGWAQIIAYMSFCEVSQDQKPGTKPGEGDFGFKVLTSSDPETLKKKLSAEIANGRLAMMAIIGMFFQDGLTGSPWGDWALYTDSPLRAFENELGVQAPLGFWDPIGYTADGDQAAFKRRRATELKHGRISMLAAMGYITPELGFKFSGYLSPSMGLKFADIPNGLKAISVVPALGWAQIIAYMSFCEVSQDQKPGTKPGEGDFGFKVLTSSDPETLKKKLSAEIANGRLAMMAIIGMFFQDGLTGSPWGDWALYTDSPLRAFENELGVQAPLGFWDPIGYTADGDQSETGVQPPVGFWDPLGLSSDGSAFNFARRREVELKHGRVSMFATIGYIVPEYYKLPGFLSPSYGIEFSEVPNGLGALSKVPALGWLQIILLAGVTEVQIYKDRVNGEPGNYGAGFLGCKSIGLTSNGFTDPEYRKMKLNAELANGRLAMMAIIGMFFQDGLTGSAWGDWALYTDSPLR</sequence>
<keyword evidence="3" id="KW-0602">Photosynthesis</keyword>
<gene>
    <name evidence="6" type="ORF">PCOR1329_LOCUS16203</name>
</gene>
<keyword evidence="4" id="KW-0934">Plastid</keyword>
<dbReference type="EMBL" id="CAUYUJ010004953">
    <property type="protein sequence ID" value="CAK0811682.1"/>
    <property type="molecule type" value="Genomic_DNA"/>
</dbReference>
<comment type="caution">
    <text evidence="6">The sequence shown here is derived from an EMBL/GenBank/DDBJ whole genome shotgun (WGS) entry which is preliminary data.</text>
</comment>
<feature type="region of interest" description="Disordered" evidence="5">
    <location>
        <begin position="38"/>
        <end position="58"/>
    </location>
</feature>
<evidence type="ECO:0000256" key="1">
    <source>
        <dbReference type="ARBA" id="ARBA00004229"/>
    </source>
</evidence>
<dbReference type="Pfam" id="PF00504">
    <property type="entry name" value="Chloroa_b-bind"/>
    <property type="match status" value="7"/>
</dbReference>
<dbReference type="InterPro" id="IPR022796">
    <property type="entry name" value="Chloroa_b-bind"/>
</dbReference>
<dbReference type="Proteomes" id="UP001189429">
    <property type="component" value="Unassembled WGS sequence"/>
</dbReference>
<organism evidence="6 7">
    <name type="scientific">Prorocentrum cordatum</name>
    <dbReference type="NCBI Taxonomy" id="2364126"/>
    <lineage>
        <taxon>Eukaryota</taxon>
        <taxon>Sar</taxon>
        <taxon>Alveolata</taxon>
        <taxon>Dinophyceae</taxon>
        <taxon>Prorocentrales</taxon>
        <taxon>Prorocentraceae</taxon>
        <taxon>Prorocentrum</taxon>
    </lineage>
</organism>
<comment type="subcellular location">
    <subcellularLocation>
        <location evidence="1">Plastid</location>
        <location evidence="1">Chloroplast</location>
    </subcellularLocation>
</comment>